<evidence type="ECO:0000313" key="1">
    <source>
        <dbReference type="EMBL" id="KAA9534101.1"/>
    </source>
</evidence>
<organism evidence="1">
    <name type="scientific">Listeria monocytogenes</name>
    <dbReference type="NCBI Taxonomy" id="1639"/>
    <lineage>
        <taxon>Bacteria</taxon>
        <taxon>Bacillati</taxon>
        <taxon>Bacillota</taxon>
        <taxon>Bacilli</taxon>
        <taxon>Bacillales</taxon>
        <taxon>Listeriaceae</taxon>
        <taxon>Listeria</taxon>
    </lineage>
</organism>
<comment type="caution">
    <text evidence="1">The sequence shown here is derived from an EMBL/GenBank/DDBJ whole genome shotgun (WGS) entry which is preliminary data.</text>
</comment>
<proteinExistence type="predicted"/>
<protein>
    <submittedName>
        <fullName evidence="1">Uncharacterized protein</fullName>
    </submittedName>
</protein>
<accession>A0A6C8MYI8</accession>
<reference evidence="1" key="1">
    <citation type="submission" date="2018-04" db="EMBL/GenBank/DDBJ databases">
        <title>Genome Analysis of a Prevalent Clone of Listeria monocytogenes Sequence Type 87 in China.</title>
        <authorList>
            <person name="Wang Y."/>
        </authorList>
    </citation>
    <scope>NUCLEOTIDE SEQUENCE</scope>
    <source>
        <strain evidence="1">ICDC_LM0449</strain>
    </source>
</reference>
<gene>
    <name evidence="1" type="ORF">DCK33_08140</name>
</gene>
<dbReference type="EMBL" id="QDCA01000003">
    <property type="protein sequence ID" value="KAA9534101.1"/>
    <property type="molecule type" value="Genomic_DNA"/>
</dbReference>
<name>A0A6C8MYI8_LISMN</name>
<dbReference type="AlphaFoldDB" id="A0A6C8MYI8"/>
<sequence>MLKFSGEVRNVQAKPNETVEIKLVVGAERLSGQMEELTMLVGKDVSAQLESDQISFKEPIDPQTKEPIVGYLVDEDGKVHEYTQTKLDLKLEELEPEERENILNRSEINEYILQSDGEIQEIEGGSFDGKEILERLTAGEELPELAEEYNVSTTKLSEGLENYRKFVAAKAKAWLEWKSKENEEEEK</sequence>
<dbReference type="RefSeq" id="WP_150884160.1">
    <property type="nucleotide sequence ID" value="NZ_QDCA01000003.1"/>
</dbReference>